<dbReference type="Proteomes" id="UP001199424">
    <property type="component" value="Unassembled WGS sequence"/>
</dbReference>
<dbReference type="HAMAP" id="MF_00639">
    <property type="entry name" value="MurD"/>
    <property type="match status" value="1"/>
</dbReference>
<dbReference type="SUPFAM" id="SSF51984">
    <property type="entry name" value="MurCD N-terminal domain"/>
    <property type="match status" value="1"/>
</dbReference>
<evidence type="ECO:0000256" key="11">
    <source>
        <dbReference type="ARBA" id="ARBA00022960"/>
    </source>
</evidence>
<dbReference type="InterPro" id="IPR013221">
    <property type="entry name" value="Mur_ligase_cen"/>
</dbReference>
<keyword evidence="17 18" id="KW-0131">Cell cycle</keyword>
<dbReference type="InterPro" id="IPR036615">
    <property type="entry name" value="Mur_ligase_C_dom_sf"/>
</dbReference>
<comment type="catalytic activity">
    <reaction evidence="16 17 18">
        <text>UDP-N-acetyl-alpha-D-muramoyl-L-alanine + D-glutamate + ATP = UDP-N-acetyl-alpha-D-muramoyl-L-alanyl-D-glutamate + ADP + phosphate + H(+)</text>
        <dbReference type="Rhea" id="RHEA:16429"/>
        <dbReference type="ChEBI" id="CHEBI:15378"/>
        <dbReference type="ChEBI" id="CHEBI:29986"/>
        <dbReference type="ChEBI" id="CHEBI:30616"/>
        <dbReference type="ChEBI" id="CHEBI:43474"/>
        <dbReference type="ChEBI" id="CHEBI:83898"/>
        <dbReference type="ChEBI" id="CHEBI:83900"/>
        <dbReference type="ChEBI" id="CHEBI:456216"/>
        <dbReference type="EC" id="6.3.2.9"/>
    </reaction>
</comment>
<evidence type="ECO:0000259" key="19">
    <source>
        <dbReference type="Pfam" id="PF02875"/>
    </source>
</evidence>
<comment type="similarity">
    <text evidence="4 17">Belongs to the MurCDEF family.</text>
</comment>
<comment type="subcellular location">
    <subcellularLocation>
        <location evidence="2 17 18">Cytoplasm</location>
    </subcellularLocation>
</comment>
<comment type="function">
    <text evidence="1 17 18">Cell wall formation. Catalyzes the addition of glutamate to the nucleotide precursor UDP-N-acetylmuramoyl-L-alanine (UMA).</text>
</comment>
<dbReference type="NCBIfam" id="TIGR01087">
    <property type="entry name" value="murD"/>
    <property type="match status" value="1"/>
</dbReference>
<evidence type="ECO:0000313" key="22">
    <source>
        <dbReference type="Proteomes" id="UP001199424"/>
    </source>
</evidence>
<dbReference type="Pfam" id="PF02875">
    <property type="entry name" value="Mur_ligase_C"/>
    <property type="match status" value="1"/>
</dbReference>
<evidence type="ECO:0000256" key="14">
    <source>
        <dbReference type="ARBA" id="ARBA00030398"/>
    </source>
</evidence>
<dbReference type="EC" id="6.3.2.9" evidence="5 17"/>
<evidence type="ECO:0000313" key="21">
    <source>
        <dbReference type="EMBL" id="MCC2137743.1"/>
    </source>
</evidence>
<comment type="pathway">
    <text evidence="3 17 18">Cell wall biogenesis; peptidoglycan biosynthesis.</text>
</comment>
<comment type="caution">
    <text evidence="21">The sequence shown here is derived from an EMBL/GenBank/DDBJ whole genome shotgun (WGS) entry which is preliminary data.</text>
</comment>
<dbReference type="GO" id="GO:0071555">
    <property type="term" value="P:cell wall organization"/>
    <property type="evidence" value="ECO:0007669"/>
    <property type="project" value="UniProtKB-KW"/>
</dbReference>
<dbReference type="SUPFAM" id="SSF53623">
    <property type="entry name" value="MurD-like peptide ligases, catalytic domain"/>
    <property type="match status" value="1"/>
</dbReference>
<keyword evidence="12 17" id="KW-0573">Peptidoglycan synthesis</keyword>
<evidence type="ECO:0000256" key="10">
    <source>
        <dbReference type="ARBA" id="ARBA00022840"/>
    </source>
</evidence>
<dbReference type="GO" id="GO:0008764">
    <property type="term" value="F:UDP-N-acetylmuramoylalanine-D-glutamate ligase activity"/>
    <property type="evidence" value="ECO:0007669"/>
    <property type="project" value="UniProtKB-UniRule"/>
</dbReference>
<dbReference type="InterPro" id="IPR036565">
    <property type="entry name" value="Mur-like_cat_sf"/>
</dbReference>
<evidence type="ECO:0000256" key="6">
    <source>
        <dbReference type="ARBA" id="ARBA00015655"/>
    </source>
</evidence>
<accession>A0AAE3APE9</accession>
<evidence type="ECO:0000256" key="8">
    <source>
        <dbReference type="ARBA" id="ARBA00022598"/>
    </source>
</evidence>
<dbReference type="PANTHER" id="PTHR43692">
    <property type="entry name" value="UDP-N-ACETYLMURAMOYLALANINE--D-GLUTAMATE LIGASE"/>
    <property type="match status" value="1"/>
</dbReference>
<evidence type="ECO:0000256" key="13">
    <source>
        <dbReference type="ARBA" id="ARBA00023316"/>
    </source>
</evidence>
<evidence type="ECO:0000256" key="1">
    <source>
        <dbReference type="ARBA" id="ARBA00002734"/>
    </source>
</evidence>
<dbReference type="RefSeq" id="WP_308449895.1">
    <property type="nucleotide sequence ID" value="NZ_JAJEQC010000014.1"/>
</dbReference>
<evidence type="ECO:0000256" key="9">
    <source>
        <dbReference type="ARBA" id="ARBA00022741"/>
    </source>
</evidence>
<dbReference type="PANTHER" id="PTHR43692:SF1">
    <property type="entry name" value="UDP-N-ACETYLMURAMOYLALANINE--D-GLUTAMATE LIGASE"/>
    <property type="match status" value="1"/>
</dbReference>
<name>A0AAE3APE9_9FIRM</name>
<sequence>MTANEFYASLSGKRITFVGVGRSNLPLIEQFKAHGAAVSVRDKRSEAALGEDGEALKKLGAKLICGEDYLESIDEDMLFRAPGVPYLLPELQKARANGVAVTSEMEVFFDLCPCKIYAVTGSDGKTTTTSVIAEMLKAAGKTVHLGGNIGRPLLPEIRDVKPEDVAVVELSSFQLISMRRSPNVAVITNLSPNHLDVHKDMDEYVNAKKNVLLHQNAFGRTVLNADNALTAACAADTRGMTYMFSRREKTNGAWCSADGKIYFGDEYIMEESDIRIPGKHNVENYLAAISAVWGDASKEVIRTVAKEFNGVEHRMEFVRELDGVRWYNDSIATSPSRAMIGTLSLYDFKIVMIAGGADKKVPFDELGKVICDKVKTLVLLAPEKPLEGFKTPAAGKIEAAVRGAENYKDGAPVILHANNMKDAVRLARESAEPGDVVSLCPAATGFDMYKSFAVRGDIYREEVKALK</sequence>
<keyword evidence="17 18" id="KW-0132">Cell division</keyword>
<dbReference type="GO" id="GO:0009252">
    <property type="term" value="P:peptidoglycan biosynthetic process"/>
    <property type="evidence" value="ECO:0007669"/>
    <property type="project" value="UniProtKB-UniRule"/>
</dbReference>
<evidence type="ECO:0000259" key="20">
    <source>
        <dbReference type="Pfam" id="PF08245"/>
    </source>
</evidence>
<dbReference type="InterPro" id="IPR005762">
    <property type="entry name" value="MurD"/>
</dbReference>
<feature type="domain" description="Mur ligase C-terminal" evidence="19">
    <location>
        <begin position="313"/>
        <end position="442"/>
    </location>
</feature>
<protein>
    <recommendedName>
        <fullName evidence="6 17">UDP-N-acetylmuramoylalanine--D-glutamate ligase</fullName>
        <ecNumber evidence="5 17">6.3.2.9</ecNumber>
    </recommendedName>
    <alternativeName>
        <fullName evidence="15 17">D-glutamic acid-adding enzyme</fullName>
    </alternativeName>
    <alternativeName>
        <fullName evidence="14 17">UDP-N-acetylmuramoyl-L-alanyl-D-glutamate synthetase</fullName>
    </alternativeName>
</protein>
<dbReference type="Gene3D" id="3.40.50.720">
    <property type="entry name" value="NAD(P)-binding Rossmann-like Domain"/>
    <property type="match status" value="1"/>
</dbReference>
<keyword evidence="9 17" id="KW-0547">Nucleotide-binding</keyword>
<evidence type="ECO:0000256" key="2">
    <source>
        <dbReference type="ARBA" id="ARBA00004496"/>
    </source>
</evidence>
<reference evidence="21" key="1">
    <citation type="submission" date="2021-10" db="EMBL/GenBank/DDBJ databases">
        <title>Anaerobic single-cell dispensing facilitates the cultivation of human gut bacteria.</title>
        <authorList>
            <person name="Afrizal A."/>
        </authorList>
    </citation>
    <scope>NUCLEOTIDE SEQUENCE</scope>
    <source>
        <strain evidence="21">CLA-AA-H250</strain>
    </source>
</reference>
<dbReference type="AlphaFoldDB" id="A0AAE3APE9"/>
<keyword evidence="7 17" id="KW-0963">Cytoplasm</keyword>
<evidence type="ECO:0000256" key="7">
    <source>
        <dbReference type="ARBA" id="ARBA00022490"/>
    </source>
</evidence>
<dbReference type="GO" id="GO:0005737">
    <property type="term" value="C:cytoplasm"/>
    <property type="evidence" value="ECO:0007669"/>
    <property type="project" value="UniProtKB-SubCell"/>
</dbReference>
<dbReference type="GO" id="GO:0051301">
    <property type="term" value="P:cell division"/>
    <property type="evidence" value="ECO:0007669"/>
    <property type="project" value="UniProtKB-KW"/>
</dbReference>
<keyword evidence="8 17" id="KW-0436">Ligase</keyword>
<evidence type="ECO:0000256" key="3">
    <source>
        <dbReference type="ARBA" id="ARBA00004752"/>
    </source>
</evidence>
<organism evidence="21 22">
    <name type="scientific">Hominenteromicrobium mulieris</name>
    <dbReference type="NCBI Taxonomy" id="2885357"/>
    <lineage>
        <taxon>Bacteria</taxon>
        <taxon>Bacillati</taxon>
        <taxon>Bacillota</taxon>
        <taxon>Clostridia</taxon>
        <taxon>Eubacteriales</taxon>
        <taxon>Oscillospiraceae</taxon>
        <taxon>Hominenteromicrobium</taxon>
    </lineage>
</organism>
<evidence type="ECO:0000256" key="12">
    <source>
        <dbReference type="ARBA" id="ARBA00022984"/>
    </source>
</evidence>
<dbReference type="GO" id="GO:0008360">
    <property type="term" value="P:regulation of cell shape"/>
    <property type="evidence" value="ECO:0007669"/>
    <property type="project" value="UniProtKB-KW"/>
</dbReference>
<gene>
    <name evidence="17 21" type="primary">murD</name>
    <name evidence="21" type="ORF">LKD31_12075</name>
</gene>
<dbReference type="Pfam" id="PF08245">
    <property type="entry name" value="Mur_ligase_M"/>
    <property type="match status" value="1"/>
</dbReference>
<feature type="binding site" evidence="17">
    <location>
        <begin position="121"/>
        <end position="127"/>
    </location>
    <ligand>
        <name>ATP</name>
        <dbReference type="ChEBI" id="CHEBI:30616"/>
    </ligand>
</feature>
<proteinExistence type="inferred from homology"/>
<evidence type="ECO:0000256" key="17">
    <source>
        <dbReference type="HAMAP-Rule" id="MF_00639"/>
    </source>
</evidence>
<keyword evidence="22" id="KW-1185">Reference proteome</keyword>
<dbReference type="SUPFAM" id="SSF53244">
    <property type="entry name" value="MurD-like peptide ligases, peptide-binding domain"/>
    <property type="match status" value="1"/>
</dbReference>
<keyword evidence="11 17" id="KW-0133">Cell shape</keyword>
<dbReference type="Gene3D" id="3.90.190.20">
    <property type="entry name" value="Mur ligase, C-terminal domain"/>
    <property type="match status" value="1"/>
</dbReference>
<evidence type="ECO:0000256" key="18">
    <source>
        <dbReference type="RuleBase" id="RU003664"/>
    </source>
</evidence>
<dbReference type="EMBL" id="JAJEQC010000014">
    <property type="protein sequence ID" value="MCC2137743.1"/>
    <property type="molecule type" value="Genomic_DNA"/>
</dbReference>
<keyword evidence="10 17" id="KW-0067">ATP-binding</keyword>
<feature type="domain" description="Mur ligase central" evidence="20">
    <location>
        <begin position="119"/>
        <end position="291"/>
    </location>
</feature>
<dbReference type="GO" id="GO:0005524">
    <property type="term" value="F:ATP binding"/>
    <property type="evidence" value="ECO:0007669"/>
    <property type="project" value="UniProtKB-UniRule"/>
</dbReference>
<keyword evidence="13 17" id="KW-0961">Cell wall biogenesis/degradation</keyword>
<evidence type="ECO:0000256" key="16">
    <source>
        <dbReference type="ARBA" id="ARBA00047632"/>
    </source>
</evidence>
<dbReference type="InterPro" id="IPR004101">
    <property type="entry name" value="Mur_ligase_C"/>
</dbReference>
<evidence type="ECO:0000256" key="15">
    <source>
        <dbReference type="ARBA" id="ARBA00032324"/>
    </source>
</evidence>
<dbReference type="Gene3D" id="3.40.1190.10">
    <property type="entry name" value="Mur-like, catalytic domain"/>
    <property type="match status" value="1"/>
</dbReference>
<evidence type="ECO:0000256" key="4">
    <source>
        <dbReference type="ARBA" id="ARBA00010416"/>
    </source>
</evidence>
<evidence type="ECO:0000256" key="5">
    <source>
        <dbReference type="ARBA" id="ARBA00012212"/>
    </source>
</evidence>